<feature type="domain" description="ADF-H" evidence="10">
    <location>
        <begin position="6"/>
        <end position="138"/>
    </location>
</feature>
<accession>A0A8S0WFD7</accession>
<keyword evidence="6" id="KW-0206">Cytoskeleton</keyword>
<evidence type="ECO:0000256" key="5">
    <source>
        <dbReference type="ARBA" id="ARBA00023203"/>
    </source>
</evidence>
<comment type="subunit">
    <text evidence="7">Interacts with G-actin; ADP-actin form.</text>
</comment>
<dbReference type="GO" id="GO:0051016">
    <property type="term" value="P:barbed-end actin filament capping"/>
    <property type="evidence" value="ECO:0007669"/>
    <property type="project" value="TreeGrafter"/>
</dbReference>
<comment type="similarity">
    <text evidence="2">Belongs to the actin-binding proteins ADF family. Twinfilin subfamily.</text>
</comment>
<feature type="compositionally biased region" description="Basic residues" evidence="8">
    <location>
        <begin position="338"/>
        <end position="349"/>
    </location>
</feature>
<dbReference type="GO" id="GO:0030042">
    <property type="term" value="P:actin filament depolymerization"/>
    <property type="evidence" value="ECO:0007669"/>
    <property type="project" value="TreeGrafter"/>
</dbReference>
<sequence length="349" mass="37816">MSALSGITVSAHLAAVFAEAVQSNSTRFIKVTIHNESLVHDLSIPVSDTLEHDLDQLQPEDVLQADFPAYVLAKLDPPSPDWLIISYVPDTAQVRSKMLYASTRLLLLKSLGSTLFTDSIFATSKDDLTSEAYASHKLHATAPHPLSVREQELADLRTAENKSASYEGSRTRASHVGTSVGLNWSEEVEDAVVELSRGDGDSLVILSIDPATETLTLHSATETSVTALGASLPSSEPCYAFFAWNHSFESNALREIVFIYSCPSSSPIKHRMLYSSGSTSTYQAAKDILATSPSTANLASRKVETSDPNELDEALLKLEMGYTNEEASTSATGFHPKGFARPKGPPRRR</sequence>
<organism evidence="11 12">
    <name type="scientific">Cyclocybe aegerita</name>
    <name type="common">Black poplar mushroom</name>
    <name type="synonym">Agrocybe aegerita</name>
    <dbReference type="NCBI Taxonomy" id="1973307"/>
    <lineage>
        <taxon>Eukaryota</taxon>
        <taxon>Fungi</taxon>
        <taxon>Dikarya</taxon>
        <taxon>Basidiomycota</taxon>
        <taxon>Agaricomycotina</taxon>
        <taxon>Agaricomycetes</taxon>
        <taxon>Agaricomycetidae</taxon>
        <taxon>Agaricales</taxon>
        <taxon>Agaricineae</taxon>
        <taxon>Bolbitiaceae</taxon>
        <taxon>Cyclocybe</taxon>
    </lineage>
</organism>
<dbReference type="CDD" id="cd11284">
    <property type="entry name" value="ADF_Twf-C_like"/>
    <property type="match status" value="1"/>
</dbReference>
<evidence type="ECO:0000313" key="11">
    <source>
        <dbReference type="EMBL" id="CAA7267890.1"/>
    </source>
</evidence>
<evidence type="ECO:0000313" key="12">
    <source>
        <dbReference type="Proteomes" id="UP000467700"/>
    </source>
</evidence>
<keyword evidence="3" id="KW-0963">Cytoplasm</keyword>
<feature type="signal peptide" evidence="9">
    <location>
        <begin position="1"/>
        <end position="18"/>
    </location>
</feature>
<dbReference type="InterPro" id="IPR029006">
    <property type="entry name" value="ADF-H/Gelsolin-like_dom_sf"/>
</dbReference>
<dbReference type="FunFam" id="3.40.20.10:FF:000042">
    <property type="entry name" value="Actin depolymerizing protein"/>
    <property type="match status" value="1"/>
</dbReference>
<dbReference type="SMART" id="SM00102">
    <property type="entry name" value="ADF"/>
    <property type="match status" value="2"/>
</dbReference>
<keyword evidence="4" id="KW-0677">Repeat</keyword>
<dbReference type="EMBL" id="CACVBS010000064">
    <property type="protein sequence ID" value="CAA7267890.1"/>
    <property type="molecule type" value="Genomic_DNA"/>
</dbReference>
<name>A0A8S0WFD7_CYCAE</name>
<feature type="region of interest" description="Disordered" evidence="8">
    <location>
        <begin position="326"/>
        <end position="349"/>
    </location>
</feature>
<dbReference type="InterPro" id="IPR002108">
    <property type="entry name" value="ADF-H"/>
</dbReference>
<dbReference type="OrthoDB" id="10006997at2759"/>
<protein>
    <recommendedName>
        <fullName evidence="10">ADF-H domain-containing protein</fullName>
    </recommendedName>
</protein>
<evidence type="ECO:0000256" key="4">
    <source>
        <dbReference type="ARBA" id="ARBA00022737"/>
    </source>
</evidence>
<dbReference type="CDD" id="cd11285">
    <property type="entry name" value="ADF_Twf-N_like"/>
    <property type="match status" value="1"/>
</dbReference>
<evidence type="ECO:0000256" key="3">
    <source>
        <dbReference type="ARBA" id="ARBA00022490"/>
    </source>
</evidence>
<dbReference type="SUPFAM" id="SSF55753">
    <property type="entry name" value="Actin depolymerizing proteins"/>
    <property type="match status" value="2"/>
</dbReference>
<dbReference type="PANTHER" id="PTHR13759">
    <property type="entry name" value="TWINFILIN"/>
    <property type="match status" value="1"/>
</dbReference>
<evidence type="ECO:0000256" key="7">
    <source>
        <dbReference type="ARBA" id="ARBA00038532"/>
    </source>
</evidence>
<comment type="subcellular location">
    <subcellularLocation>
        <location evidence="1">Cytoplasm</location>
        <location evidence="1">Cytoskeleton</location>
    </subcellularLocation>
</comment>
<dbReference type="PROSITE" id="PS51263">
    <property type="entry name" value="ADF_H"/>
    <property type="match status" value="2"/>
</dbReference>
<dbReference type="Pfam" id="PF00241">
    <property type="entry name" value="Cofilin_ADF"/>
    <property type="match status" value="2"/>
</dbReference>
<evidence type="ECO:0000256" key="2">
    <source>
        <dbReference type="ARBA" id="ARBA00009557"/>
    </source>
</evidence>
<comment type="caution">
    <text evidence="11">The sequence shown here is derived from an EMBL/GenBank/DDBJ whole genome shotgun (WGS) entry which is preliminary data.</text>
</comment>
<dbReference type="Gene3D" id="3.40.20.10">
    <property type="entry name" value="Severin"/>
    <property type="match status" value="2"/>
</dbReference>
<dbReference type="AlphaFoldDB" id="A0A8S0WFD7"/>
<proteinExistence type="inferred from homology"/>
<dbReference type="InterPro" id="IPR028458">
    <property type="entry name" value="Twinfilin"/>
</dbReference>
<evidence type="ECO:0000256" key="1">
    <source>
        <dbReference type="ARBA" id="ARBA00004245"/>
    </source>
</evidence>
<evidence type="ECO:0000259" key="10">
    <source>
        <dbReference type="PROSITE" id="PS51263"/>
    </source>
</evidence>
<dbReference type="GO" id="GO:0005884">
    <property type="term" value="C:actin filament"/>
    <property type="evidence" value="ECO:0007669"/>
    <property type="project" value="TreeGrafter"/>
</dbReference>
<feature type="domain" description="ADF-H" evidence="10">
    <location>
        <begin position="179"/>
        <end position="321"/>
    </location>
</feature>
<dbReference type="GO" id="GO:0005737">
    <property type="term" value="C:cytoplasm"/>
    <property type="evidence" value="ECO:0007669"/>
    <property type="project" value="TreeGrafter"/>
</dbReference>
<dbReference type="PANTHER" id="PTHR13759:SF1">
    <property type="entry name" value="TWINFILIN"/>
    <property type="match status" value="1"/>
</dbReference>
<reference evidence="11 12" key="1">
    <citation type="submission" date="2020-01" db="EMBL/GenBank/DDBJ databases">
        <authorList>
            <person name="Gupta K D."/>
        </authorList>
    </citation>
    <scope>NUCLEOTIDE SEQUENCE [LARGE SCALE GENOMIC DNA]</scope>
</reference>
<evidence type="ECO:0000256" key="8">
    <source>
        <dbReference type="SAM" id="MobiDB-lite"/>
    </source>
</evidence>
<evidence type="ECO:0000256" key="9">
    <source>
        <dbReference type="SAM" id="SignalP"/>
    </source>
</evidence>
<feature type="chain" id="PRO_5035916666" description="ADF-H domain-containing protein" evidence="9">
    <location>
        <begin position="19"/>
        <end position="349"/>
    </location>
</feature>
<keyword evidence="12" id="KW-1185">Reference proteome</keyword>
<dbReference type="GO" id="GO:0003785">
    <property type="term" value="F:actin monomer binding"/>
    <property type="evidence" value="ECO:0007669"/>
    <property type="project" value="TreeGrafter"/>
</dbReference>
<dbReference type="GO" id="GO:0051015">
    <property type="term" value="F:actin filament binding"/>
    <property type="evidence" value="ECO:0007669"/>
    <property type="project" value="TreeGrafter"/>
</dbReference>
<keyword evidence="5" id="KW-0009">Actin-binding</keyword>
<gene>
    <name evidence="11" type="ORF">AAE3_LOCUS10203</name>
</gene>
<keyword evidence="9" id="KW-0732">Signal</keyword>
<evidence type="ECO:0000256" key="6">
    <source>
        <dbReference type="ARBA" id="ARBA00023212"/>
    </source>
</evidence>
<dbReference type="Proteomes" id="UP000467700">
    <property type="component" value="Unassembled WGS sequence"/>
</dbReference>